<dbReference type="NCBIfam" id="TIGR01697">
    <property type="entry name" value="PNPH-PUNA-XAPA"/>
    <property type="match status" value="1"/>
</dbReference>
<organism evidence="8 9">
    <name type="scientific">Enhygromyxa salina</name>
    <dbReference type="NCBI Taxonomy" id="215803"/>
    <lineage>
        <taxon>Bacteria</taxon>
        <taxon>Pseudomonadati</taxon>
        <taxon>Myxococcota</taxon>
        <taxon>Polyangia</taxon>
        <taxon>Nannocystales</taxon>
        <taxon>Nannocystaceae</taxon>
        <taxon>Enhygromyxa</taxon>
    </lineage>
</organism>
<dbReference type="OrthoDB" id="1523230at2"/>
<dbReference type="InterPro" id="IPR035994">
    <property type="entry name" value="Nucleoside_phosphorylase_sf"/>
</dbReference>
<dbReference type="AlphaFoldDB" id="A0A2S9YH81"/>
<feature type="binding site" evidence="6">
    <location>
        <position position="65"/>
    </location>
    <ligand>
        <name>phosphate</name>
        <dbReference type="ChEBI" id="CHEBI:43474"/>
    </ligand>
</feature>
<dbReference type="CDD" id="cd09009">
    <property type="entry name" value="PNP-EcPNPII_like"/>
    <property type="match status" value="1"/>
</dbReference>
<feature type="binding site" evidence="6">
    <location>
        <begin position="85"/>
        <end position="87"/>
    </location>
    <ligand>
        <name>phosphate</name>
        <dbReference type="ChEBI" id="CHEBI:43474"/>
    </ligand>
</feature>
<proteinExistence type="inferred from homology"/>
<evidence type="ECO:0000256" key="2">
    <source>
        <dbReference type="ARBA" id="ARBA00006751"/>
    </source>
</evidence>
<evidence type="ECO:0000256" key="1">
    <source>
        <dbReference type="ARBA" id="ARBA00005058"/>
    </source>
</evidence>
<comment type="caution">
    <text evidence="8">The sequence shown here is derived from an EMBL/GenBank/DDBJ whole genome shotgun (WGS) entry which is preliminary data.</text>
</comment>
<feature type="binding site" evidence="6">
    <location>
        <position position="197"/>
    </location>
    <ligand>
        <name>a purine D-ribonucleoside</name>
        <dbReference type="ChEBI" id="CHEBI:142355"/>
    </ligand>
</feature>
<dbReference type="NCBIfam" id="NF006054">
    <property type="entry name" value="PRK08202.1"/>
    <property type="match status" value="1"/>
</dbReference>
<dbReference type="PIRSF" id="PIRSF000477">
    <property type="entry name" value="PurNPase"/>
    <property type="match status" value="1"/>
</dbReference>
<dbReference type="InterPro" id="IPR011270">
    <property type="entry name" value="Pur_Nuc_Pase_Ino/Guo-sp"/>
</dbReference>
<dbReference type="InterPro" id="IPR000845">
    <property type="entry name" value="Nucleoside_phosphorylase_d"/>
</dbReference>
<comment type="function">
    <text evidence="5">The purine nucleoside phosphorylases catalyze the phosphorolytic breakdown of the N-glycosidic bond in the beta-(deoxy)ribonucleoside molecules, with the formation of the corresponding free purine bases and pentose-1-phosphate.</text>
</comment>
<dbReference type="GO" id="GO:0009116">
    <property type="term" value="P:nucleoside metabolic process"/>
    <property type="evidence" value="ECO:0007669"/>
    <property type="project" value="InterPro"/>
</dbReference>
<dbReference type="PANTHER" id="PTHR11904:SF9">
    <property type="entry name" value="PURINE NUCLEOSIDE PHOSPHORYLASE-RELATED"/>
    <property type="match status" value="1"/>
</dbReference>
<gene>
    <name evidence="8" type="primary">punA</name>
    <name evidence="8" type="ORF">ENSA5_08250</name>
</gene>
<dbReference type="RefSeq" id="WP_106390268.1">
    <property type="nucleotide sequence ID" value="NZ_PVNK01000042.1"/>
</dbReference>
<dbReference type="InterPro" id="IPR011268">
    <property type="entry name" value="Purine_phosphorylase"/>
</dbReference>
<dbReference type="NCBIfam" id="TIGR01700">
    <property type="entry name" value="PNPH"/>
    <property type="match status" value="1"/>
</dbReference>
<feature type="binding site" evidence="6">
    <location>
        <position position="216"/>
    </location>
    <ligand>
        <name>phosphate</name>
        <dbReference type="ChEBI" id="CHEBI:43474"/>
    </ligand>
</feature>
<protein>
    <recommendedName>
        <fullName evidence="5">Purine nucleoside phosphorylase</fullName>
        <ecNumber evidence="5">2.4.2.1</ecNumber>
    </recommendedName>
    <alternativeName>
        <fullName evidence="5">Inosine-guanosine phosphorylase</fullName>
    </alternativeName>
</protein>
<dbReference type="GO" id="GO:0004731">
    <property type="term" value="F:purine-nucleoside phosphorylase activity"/>
    <property type="evidence" value="ECO:0007669"/>
    <property type="project" value="UniProtKB-EC"/>
</dbReference>
<feature type="binding site" evidence="6">
    <location>
        <position position="34"/>
    </location>
    <ligand>
        <name>phosphate</name>
        <dbReference type="ChEBI" id="CHEBI:43474"/>
    </ligand>
</feature>
<dbReference type="Gene3D" id="3.40.50.1580">
    <property type="entry name" value="Nucleoside phosphorylase domain"/>
    <property type="match status" value="1"/>
</dbReference>
<evidence type="ECO:0000256" key="3">
    <source>
        <dbReference type="ARBA" id="ARBA00022676"/>
    </source>
</evidence>
<evidence type="ECO:0000259" key="7">
    <source>
        <dbReference type="Pfam" id="PF01048"/>
    </source>
</evidence>
<evidence type="ECO:0000256" key="5">
    <source>
        <dbReference type="PIRNR" id="PIRNR000477"/>
    </source>
</evidence>
<evidence type="ECO:0000313" key="9">
    <source>
        <dbReference type="Proteomes" id="UP000237968"/>
    </source>
</evidence>
<keyword evidence="3 5" id="KW-0328">Glycosyltransferase</keyword>
<comment type="similarity">
    <text evidence="2 5">Belongs to the PNP/MTAP phosphorylase family.</text>
</comment>
<dbReference type="Proteomes" id="UP000237968">
    <property type="component" value="Unassembled WGS sequence"/>
</dbReference>
<dbReference type="SUPFAM" id="SSF53167">
    <property type="entry name" value="Purine and uridine phosphorylases"/>
    <property type="match status" value="1"/>
</dbReference>
<dbReference type="EC" id="2.4.2.1" evidence="5"/>
<dbReference type="PANTHER" id="PTHR11904">
    <property type="entry name" value="METHYLTHIOADENOSINE/PURINE NUCLEOSIDE PHOSPHORYLASE"/>
    <property type="match status" value="1"/>
</dbReference>
<reference evidence="8 9" key="1">
    <citation type="submission" date="2018-03" db="EMBL/GenBank/DDBJ databases">
        <title>Draft Genome Sequences of the Obligatory Marine Myxobacteria Enhygromyxa salina SWB005.</title>
        <authorList>
            <person name="Poehlein A."/>
            <person name="Moghaddam J.A."/>
            <person name="Harms H."/>
            <person name="Alanjari M."/>
            <person name="Koenig G.M."/>
            <person name="Daniel R."/>
            <person name="Schaeberle T.F."/>
        </authorList>
    </citation>
    <scope>NUCLEOTIDE SEQUENCE [LARGE SCALE GENOMIC DNA]</scope>
    <source>
        <strain evidence="8 9">SWB005</strain>
    </source>
</reference>
<dbReference type="UniPathway" id="UPA00606"/>
<dbReference type="EMBL" id="PVNK01000042">
    <property type="protein sequence ID" value="PRQ04376.1"/>
    <property type="molecule type" value="Genomic_DNA"/>
</dbReference>
<feature type="domain" description="Nucleoside phosphorylase" evidence="7">
    <location>
        <begin position="27"/>
        <end position="273"/>
    </location>
</feature>
<name>A0A2S9YH81_9BACT</name>
<keyword evidence="9" id="KW-1185">Reference proteome</keyword>
<dbReference type="Pfam" id="PF01048">
    <property type="entry name" value="PNP_UDP_1"/>
    <property type="match status" value="1"/>
</dbReference>
<keyword evidence="4 5" id="KW-0808">Transferase</keyword>
<sequence>MTDANTQVGRLDEALADLRQHTKVTPKVALVLGSGLGSFADTLAAKTVVPFGEIRHMPVSKVVGHAGNLVVGEAAGMPVVAMQGRVHLYEGHPVVDVVFGLRLMLRMGAEVVVITNAAGGCGDGMEAGDLMLITDHLNLTGQNPLIGLNEPELGVRFPDMTQAYDPELGALAKQTAAAGGFSLREGVYAGLLGPTYETPAEVQMLRGLGAHAVGMSTVLEVIAARHMGARVLGISCITNKAAGISDQPLSHDEVTETATRVRGQFIGLLEGVLSGIAAGG</sequence>
<comment type="pathway">
    <text evidence="1 5">Purine metabolism; purine nucleoside salvage.</text>
</comment>
<feature type="binding site" evidence="6">
    <location>
        <position position="117"/>
    </location>
    <ligand>
        <name>phosphate</name>
        <dbReference type="ChEBI" id="CHEBI:43474"/>
    </ligand>
</feature>
<feature type="binding site" evidence="6">
    <location>
        <position position="239"/>
    </location>
    <ligand>
        <name>a purine D-ribonucleoside</name>
        <dbReference type="ChEBI" id="CHEBI:142355"/>
    </ligand>
</feature>
<accession>A0A2S9YH81</accession>
<evidence type="ECO:0000256" key="4">
    <source>
        <dbReference type="ARBA" id="ARBA00022679"/>
    </source>
</evidence>
<evidence type="ECO:0000313" key="8">
    <source>
        <dbReference type="EMBL" id="PRQ04376.1"/>
    </source>
</evidence>
<evidence type="ECO:0000256" key="6">
    <source>
        <dbReference type="PIRSR" id="PIRSR000477-2"/>
    </source>
</evidence>
<dbReference type="GO" id="GO:0005737">
    <property type="term" value="C:cytoplasm"/>
    <property type="evidence" value="ECO:0007669"/>
    <property type="project" value="TreeGrafter"/>
</dbReference>